<protein>
    <submittedName>
        <fullName evidence="3">Uncharacterized protein</fullName>
    </submittedName>
</protein>
<keyword evidence="2" id="KW-0472">Membrane</keyword>
<feature type="region of interest" description="Disordered" evidence="1">
    <location>
        <begin position="177"/>
        <end position="238"/>
    </location>
</feature>
<evidence type="ECO:0000256" key="1">
    <source>
        <dbReference type="SAM" id="MobiDB-lite"/>
    </source>
</evidence>
<dbReference type="Proteomes" id="UP001497457">
    <property type="component" value="Chromosome 34rd"/>
</dbReference>
<evidence type="ECO:0000256" key="2">
    <source>
        <dbReference type="SAM" id="Phobius"/>
    </source>
</evidence>
<feature type="region of interest" description="Disordered" evidence="1">
    <location>
        <begin position="122"/>
        <end position="156"/>
    </location>
</feature>
<accession>A0ABC9DT36</accession>
<feature type="compositionally biased region" description="Low complexity" evidence="1">
    <location>
        <begin position="51"/>
        <end position="82"/>
    </location>
</feature>
<dbReference type="PANTHER" id="PTHR36801">
    <property type="entry name" value="OS06G0150200 PROTEIN"/>
    <property type="match status" value="1"/>
</dbReference>
<evidence type="ECO:0000313" key="4">
    <source>
        <dbReference type="Proteomes" id="UP001497457"/>
    </source>
</evidence>
<keyword evidence="2" id="KW-0812">Transmembrane</keyword>
<feature type="compositionally biased region" description="Basic residues" evidence="1">
    <location>
        <begin position="141"/>
        <end position="151"/>
    </location>
</feature>
<evidence type="ECO:0000313" key="3">
    <source>
        <dbReference type="EMBL" id="CAL5044555.1"/>
    </source>
</evidence>
<proteinExistence type="predicted"/>
<dbReference type="AlphaFoldDB" id="A0ABC9DT36"/>
<gene>
    <name evidence="3" type="ORF">URODEC1_LOCUS88360</name>
</gene>
<dbReference type="EMBL" id="OZ075144">
    <property type="protein sequence ID" value="CAL5044555.1"/>
    <property type="molecule type" value="Genomic_DNA"/>
</dbReference>
<feature type="compositionally biased region" description="Low complexity" evidence="1">
    <location>
        <begin position="194"/>
        <end position="238"/>
    </location>
</feature>
<sequence>MVRWPPPPPPDVAAQGFGHDAIALSFFVVCVAATVALASSMCSACGRKPKPAAAQADPSAAAADQAAAGTGSVSGGSQQDGAGAEDDDDDAVVVKLSPELATHGAIDPVALPSSTSKRRLSISVSKNLGGMNIPDKLRLSRRERKDHHHHSKAEPEDTLWKKGIILGEKCRIPGEREAELGDGVDPADELAAGSFRRSSYSRPVSRSSSFAMLRQQPPLQQQQQQHDAPAALHASDSS</sequence>
<name>A0ABC9DT36_9POAL</name>
<keyword evidence="4" id="KW-1185">Reference proteome</keyword>
<reference evidence="3 4" key="2">
    <citation type="submission" date="2024-10" db="EMBL/GenBank/DDBJ databases">
        <authorList>
            <person name="Ryan C."/>
        </authorList>
    </citation>
    <scope>NUCLEOTIDE SEQUENCE [LARGE SCALE GENOMIC DNA]</scope>
</reference>
<reference evidence="4" key="1">
    <citation type="submission" date="2024-06" db="EMBL/GenBank/DDBJ databases">
        <authorList>
            <person name="Ryan C."/>
        </authorList>
    </citation>
    <scope>NUCLEOTIDE SEQUENCE [LARGE SCALE GENOMIC DNA]</scope>
</reference>
<feature type="region of interest" description="Disordered" evidence="1">
    <location>
        <begin position="47"/>
        <end position="89"/>
    </location>
</feature>
<keyword evidence="2" id="KW-1133">Transmembrane helix</keyword>
<organism evidence="3 4">
    <name type="scientific">Urochloa decumbens</name>
    <dbReference type="NCBI Taxonomy" id="240449"/>
    <lineage>
        <taxon>Eukaryota</taxon>
        <taxon>Viridiplantae</taxon>
        <taxon>Streptophyta</taxon>
        <taxon>Embryophyta</taxon>
        <taxon>Tracheophyta</taxon>
        <taxon>Spermatophyta</taxon>
        <taxon>Magnoliopsida</taxon>
        <taxon>Liliopsida</taxon>
        <taxon>Poales</taxon>
        <taxon>Poaceae</taxon>
        <taxon>PACMAD clade</taxon>
        <taxon>Panicoideae</taxon>
        <taxon>Panicodae</taxon>
        <taxon>Paniceae</taxon>
        <taxon>Melinidinae</taxon>
        <taxon>Urochloa</taxon>
    </lineage>
</organism>
<feature type="transmembrane region" description="Helical" evidence="2">
    <location>
        <begin position="20"/>
        <end position="38"/>
    </location>
</feature>
<dbReference type="PANTHER" id="PTHR36801:SF3">
    <property type="entry name" value="OS06G0150300 PROTEIN"/>
    <property type="match status" value="1"/>
</dbReference>